<dbReference type="RefSeq" id="WP_092091559.1">
    <property type="nucleotide sequence ID" value="NZ_FOQE01000007.1"/>
</dbReference>
<accession>A0A1I3BJ80</accession>
<evidence type="ECO:0000313" key="3">
    <source>
        <dbReference type="Proteomes" id="UP000198668"/>
    </source>
</evidence>
<dbReference type="EMBL" id="FOQE01000007">
    <property type="protein sequence ID" value="SFH62210.1"/>
    <property type="molecule type" value="Genomic_DNA"/>
</dbReference>
<evidence type="ECO:0000256" key="1">
    <source>
        <dbReference type="SAM" id="MobiDB-lite"/>
    </source>
</evidence>
<dbReference type="Proteomes" id="UP000198668">
    <property type="component" value="Unassembled WGS sequence"/>
</dbReference>
<gene>
    <name evidence="2" type="ORF">SAMN04489868_1077</name>
</gene>
<name>A0A1I3BJ80_9LACT</name>
<organism evidence="2 3">
    <name type="scientific">Pisciglobus halotolerans</name>
    <dbReference type="NCBI Taxonomy" id="745365"/>
    <lineage>
        <taxon>Bacteria</taxon>
        <taxon>Bacillati</taxon>
        <taxon>Bacillota</taxon>
        <taxon>Bacilli</taxon>
        <taxon>Lactobacillales</taxon>
        <taxon>Carnobacteriaceae</taxon>
    </lineage>
</organism>
<sequence length="65" mass="8009">MNKRYQLIGLNTKNVYKESIEPEELHRWMQIKFPTPRTDKDRSTFSRDLMPEPMRIERKKKTKKD</sequence>
<dbReference type="AlphaFoldDB" id="A0A1I3BJ80"/>
<reference evidence="2 3" key="1">
    <citation type="submission" date="2016-10" db="EMBL/GenBank/DDBJ databases">
        <authorList>
            <person name="de Groot N.N."/>
        </authorList>
    </citation>
    <scope>NUCLEOTIDE SEQUENCE [LARGE SCALE GENOMIC DNA]</scope>
    <source>
        <strain evidence="2 3">DSM 27630</strain>
    </source>
</reference>
<proteinExistence type="predicted"/>
<evidence type="ECO:0000313" key="2">
    <source>
        <dbReference type="EMBL" id="SFH62210.1"/>
    </source>
</evidence>
<protein>
    <submittedName>
        <fullName evidence="2">Uncharacterized protein</fullName>
    </submittedName>
</protein>
<keyword evidence="3" id="KW-1185">Reference proteome</keyword>
<feature type="region of interest" description="Disordered" evidence="1">
    <location>
        <begin position="35"/>
        <end position="65"/>
    </location>
</feature>